<name>A0A8H3B4C4_9AGAM</name>
<keyword evidence="4" id="KW-0067">ATP-binding</keyword>
<feature type="domain" description="UvrD-like helicase ATP-binding" evidence="5">
    <location>
        <begin position="169"/>
        <end position="259"/>
    </location>
</feature>
<dbReference type="InterPro" id="IPR013986">
    <property type="entry name" value="DExx_box_DNA_helicase_dom_sf"/>
</dbReference>
<keyword evidence="3" id="KW-0347">Helicase</keyword>
<accession>A0A8H3B4C4</accession>
<gene>
    <name evidence="6" type="ORF">RDB_LOCUS82327</name>
</gene>
<organism evidence="6 7">
    <name type="scientific">Rhizoctonia solani</name>
    <dbReference type="NCBI Taxonomy" id="456999"/>
    <lineage>
        <taxon>Eukaryota</taxon>
        <taxon>Fungi</taxon>
        <taxon>Dikarya</taxon>
        <taxon>Basidiomycota</taxon>
        <taxon>Agaricomycotina</taxon>
        <taxon>Agaricomycetes</taxon>
        <taxon>Cantharellales</taxon>
        <taxon>Ceratobasidiaceae</taxon>
        <taxon>Rhizoctonia</taxon>
    </lineage>
</organism>
<keyword evidence="1" id="KW-0547">Nucleotide-binding</keyword>
<dbReference type="InterPro" id="IPR014016">
    <property type="entry name" value="UvrD-like_ATP-bd"/>
</dbReference>
<dbReference type="InterPro" id="IPR039904">
    <property type="entry name" value="TRANK1"/>
</dbReference>
<dbReference type="InterPro" id="IPR027417">
    <property type="entry name" value="P-loop_NTPase"/>
</dbReference>
<dbReference type="GO" id="GO:0004386">
    <property type="term" value="F:helicase activity"/>
    <property type="evidence" value="ECO:0007669"/>
    <property type="project" value="UniProtKB-KW"/>
</dbReference>
<dbReference type="EMBL" id="CAJMWT010002569">
    <property type="protein sequence ID" value="CAE6447127.1"/>
    <property type="molecule type" value="Genomic_DNA"/>
</dbReference>
<evidence type="ECO:0000313" key="7">
    <source>
        <dbReference type="Proteomes" id="UP000663843"/>
    </source>
</evidence>
<sequence>MESEGAEELGEKPKDLDQALVEFDNEVDLRTDLPHRFSLLNESHFPLFISFDKLCSLIEADLHEEQKVGEREFWVTQQRRIVGFKYDSMVFIILDYAAKVLFSHREFKEVYWPRFKLGWASTLNPALVYSEVVGVIKGYSEALGCINGHLSLDQYLGRAAHKVSPHLDDSIKHQIYSIFKEYEKIKSLRSEWDHADRSHYILEKFKEKILHGALGEAYEIDYLYVDEVQDNLMTDIRMLRRLCGSIRNTYWGGDTAQTIVAGRLEFDDIILYNFFAESESAGAFVNAALHERAIRTLLDGNYFKRAVKMLFEQGDKLESRAKEEFLERCRRYYFEKTPIDIEALSPLFKDLEDQLSYARKYAYWEQLKQLLEHHNLFDDLAQLCLDQREPTKSLDWFLRAYDHHRKVSSLNEAANVAIRHAEWVLSLEGKSSPQALDQIDGMLEKAALNQKKIIPVLRKELNLYQTIRKGDFKSITTEGWNTTDPEESLRRTLILHTLVQGIDWFSSQTVGDVMVHLKEWNSYICDDIITKLLQASEPSKLVAIQRLFGFKPANAELYASPYYIVAEGSLIAESGSVHKYSFTTQRNSYNELLIPARWVDTIMKDDFRECLHDKLRKTYFGLIRSGWTSPVFFNPRVANPAKLSRTIRRAVTSDKGFKTRFNVINQAIEAFAPVCRIPFQGEPSLANPGIIQLWVRRIFDTIYPITGIFEEIPDSRARRGQPIYPGLRAFIQQCLTESSSSFTHISMLVITSSLSMQLGSPITKFDVFHSTCDAPLGSENEKRSIGSFFNWENTNGLTAAVLGLRNVLTPSRGPLDAVVMVHLVEMITCDFLYHIRAFNPRSYNGFSGLILPYSWARVLAKRYARSRVTRDTTSLDTLLEVVIKISDELKHSRNSYWWVAQEPFSNRRDIAHILQLRLCWCISLLFVNAQVVAPLGCGGTHIYSLLHVAGHVPEQGREPLYRRYSTIFI</sequence>
<protein>
    <recommendedName>
        <fullName evidence="5">UvrD-like helicase ATP-binding domain-containing protein</fullName>
    </recommendedName>
</protein>
<keyword evidence="2" id="KW-0378">Hydrolase</keyword>
<dbReference type="PANTHER" id="PTHR21529:SF4">
    <property type="entry name" value="TPR AND ANKYRIN REPEAT-CONTAINING PROTEIN 1"/>
    <property type="match status" value="1"/>
</dbReference>
<evidence type="ECO:0000256" key="1">
    <source>
        <dbReference type="ARBA" id="ARBA00022741"/>
    </source>
</evidence>
<dbReference type="Proteomes" id="UP000663843">
    <property type="component" value="Unassembled WGS sequence"/>
</dbReference>
<evidence type="ECO:0000256" key="4">
    <source>
        <dbReference type="ARBA" id="ARBA00022840"/>
    </source>
</evidence>
<dbReference type="SUPFAM" id="SSF52540">
    <property type="entry name" value="P-loop containing nucleoside triphosphate hydrolases"/>
    <property type="match status" value="1"/>
</dbReference>
<proteinExistence type="predicted"/>
<evidence type="ECO:0000256" key="2">
    <source>
        <dbReference type="ARBA" id="ARBA00022801"/>
    </source>
</evidence>
<evidence type="ECO:0000313" key="6">
    <source>
        <dbReference type="EMBL" id="CAE6447127.1"/>
    </source>
</evidence>
<dbReference type="GO" id="GO:0016787">
    <property type="term" value="F:hydrolase activity"/>
    <property type="evidence" value="ECO:0007669"/>
    <property type="project" value="UniProtKB-KW"/>
</dbReference>
<dbReference type="GO" id="GO:0005524">
    <property type="term" value="F:ATP binding"/>
    <property type="evidence" value="ECO:0007669"/>
    <property type="project" value="UniProtKB-KW"/>
</dbReference>
<dbReference type="AlphaFoldDB" id="A0A8H3B4C4"/>
<evidence type="ECO:0000259" key="5">
    <source>
        <dbReference type="Pfam" id="PF00580"/>
    </source>
</evidence>
<dbReference type="PANTHER" id="PTHR21529">
    <property type="entry name" value="MAMMARY TURMOR VIRUS RECEPTOR HOMOLOG 1, 2 MTVR1, 2"/>
    <property type="match status" value="1"/>
</dbReference>
<dbReference type="Pfam" id="PF00580">
    <property type="entry name" value="UvrD-helicase"/>
    <property type="match status" value="1"/>
</dbReference>
<reference evidence="6" key="1">
    <citation type="submission" date="2021-01" db="EMBL/GenBank/DDBJ databases">
        <authorList>
            <person name="Kaushik A."/>
        </authorList>
    </citation>
    <scope>NUCLEOTIDE SEQUENCE</scope>
    <source>
        <strain evidence="6">AG2-2IIIB</strain>
    </source>
</reference>
<dbReference type="Gene3D" id="3.40.50.300">
    <property type="entry name" value="P-loop containing nucleotide triphosphate hydrolases"/>
    <property type="match status" value="1"/>
</dbReference>
<evidence type="ECO:0000256" key="3">
    <source>
        <dbReference type="ARBA" id="ARBA00022806"/>
    </source>
</evidence>
<comment type="caution">
    <text evidence="6">The sequence shown here is derived from an EMBL/GenBank/DDBJ whole genome shotgun (WGS) entry which is preliminary data.</text>
</comment>
<dbReference type="Gene3D" id="1.10.10.160">
    <property type="match status" value="1"/>
</dbReference>